<dbReference type="SUPFAM" id="SSF48403">
    <property type="entry name" value="Ankyrin repeat"/>
    <property type="match status" value="1"/>
</dbReference>
<keyword evidence="1" id="KW-0040">ANK repeat</keyword>
<dbReference type="PROSITE" id="PS50297">
    <property type="entry name" value="ANK_REP_REGION"/>
    <property type="match status" value="3"/>
</dbReference>
<dbReference type="InterPro" id="IPR039323">
    <property type="entry name" value="ANKRD_45/46/60"/>
</dbReference>
<evidence type="ECO:0000313" key="3">
    <source>
        <dbReference type="EMBL" id="SNX28569.1"/>
    </source>
</evidence>
<dbReference type="SMART" id="SM00248">
    <property type="entry name" value="ANK"/>
    <property type="match status" value="5"/>
</dbReference>
<dbReference type="PRINTS" id="PR01415">
    <property type="entry name" value="ANKYRIN"/>
</dbReference>
<dbReference type="PANTHER" id="PTHR22677">
    <property type="entry name" value="ANKYRIN REPEAT DOMAIN-CONTAINING PROTEIN 60"/>
    <property type="match status" value="1"/>
</dbReference>
<dbReference type="InterPro" id="IPR036770">
    <property type="entry name" value="Ankyrin_rpt-contain_sf"/>
</dbReference>
<dbReference type="Pfam" id="PF12796">
    <property type="entry name" value="Ank_2"/>
    <property type="match status" value="1"/>
</dbReference>
<reference evidence="4" key="1">
    <citation type="submission" date="2017-08" db="EMBL/GenBank/DDBJ databases">
        <authorList>
            <person name="Varghese N."/>
            <person name="Submissions S."/>
        </authorList>
    </citation>
    <scope>NUCLEOTIDE SEQUENCE [LARGE SCALE GENOMIC DNA]</scope>
    <source>
        <strain evidence="4">AP-Melu-1000-B4</strain>
    </source>
</reference>
<feature type="repeat" description="ANK" evidence="1">
    <location>
        <begin position="95"/>
        <end position="123"/>
    </location>
</feature>
<feature type="repeat" description="ANK" evidence="1">
    <location>
        <begin position="158"/>
        <end position="190"/>
    </location>
</feature>
<accession>A0A240DZD9</accession>
<evidence type="ECO:0000256" key="1">
    <source>
        <dbReference type="PROSITE-ProRule" id="PRU00023"/>
    </source>
</evidence>
<protein>
    <submittedName>
        <fullName evidence="3">Uncharacterized protein</fullName>
    </submittedName>
</protein>
<dbReference type="PANTHER" id="PTHR22677:SF4">
    <property type="entry name" value="USHER SYNDROME TYPE-1G PROTEIN-LIKE PROTEIN"/>
    <property type="match status" value="1"/>
</dbReference>
<dbReference type="EMBL" id="OANS01000002">
    <property type="protein sequence ID" value="SNX28569.1"/>
    <property type="molecule type" value="Genomic_DNA"/>
</dbReference>
<dbReference type="AlphaFoldDB" id="A0A240DZD9"/>
<dbReference type="InterPro" id="IPR002110">
    <property type="entry name" value="Ankyrin_rpt"/>
</dbReference>
<evidence type="ECO:0000313" key="4">
    <source>
        <dbReference type="Proteomes" id="UP000218069"/>
    </source>
</evidence>
<proteinExistence type="predicted"/>
<dbReference type="Pfam" id="PF13637">
    <property type="entry name" value="Ank_4"/>
    <property type="match status" value="1"/>
</dbReference>
<feature type="repeat" description="ANK" evidence="1">
    <location>
        <begin position="125"/>
        <end position="157"/>
    </location>
</feature>
<gene>
    <name evidence="3" type="ORF">SAMN06295945_0901</name>
</gene>
<feature type="signal peptide" evidence="2">
    <location>
        <begin position="1"/>
        <end position="24"/>
    </location>
</feature>
<dbReference type="Proteomes" id="UP000218069">
    <property type="component" value="Unassembled WGS sequence"/>
</dbReference>
<dbReference type="PROSITE" id="PS50088">
    <property type="entry name" value="ANK_REPEAT"/>
    <property type="match status" value="3"/>
</dbReference>
<name>A0A240DZD9_9BURK</name>
<dbReference type="OrthoDB" id="198309at2"/>
<dbReference type="Gene3D" id="1.25.40.20">
    <property type="entry name" value="Ankyrin repeat-containing domain"/>
    <property type="match status" value="1"/>
</dbReference>
<feature type="chain" id="PRO_5012037518" evidence="2">
    <location>
        <begin position="25"/>
        <end position="231"/>
    </location>
</feature>
<evidence type="ECO:0000256" key="2">
    <source>
        <dbReference type="SAM" id="SignalP"/>
    </source>
</evidence>
<sequence>MIFNFKYKQLLLSTLWCFSGGLLAQTADQVTDFTRAAKFDDVSEVKSLISQGVNPNTKDPKGNPMLLIAVREKSFKVIDLLVANPATNVNLPNSSNETPLMMASIDGDLSLVKELVSKGADINRLGWTPLQYASTTGRLEIAQFLVVNGAKVNALSPSNTTSLMMAAQSGNDQLVKYLLDSGADLKLRNTAGFSAIDVAALFDKEGIKEGLMSRWQKLFKETYPGGPLKNP</sequence>
<organism evidence="3 4">
    <name type="scientific">Polynucleobacter meluiroseus</name>
    <dbReference type="NCBI Taxonomy" id="1938814"/>
    <lineage>
        <taxon>Bacteria</taxon>
        <taxon>Pseudomonadati</taxon>
        <taxon>Pseudomonadota</taxon>
        <taxon>Betaproteobacteria</taxon>
        <taxon>Burkholderiales</taxon>
        <taxon>Burkholderiaceae</taxon>
        <taxon>Polynucleobacter</taxon>
    </lineage>
</organism>
<keyword evidence="4" id="KW-1185">Reference proteome</keyword>
<keyword evidence="2" id="KW-0732">Signal</keyword>
<dbReference type="RefSeq" id="WP_096672754.1">
    <property type="nucleotide sequence ID" value="NZ_OANS01000002.1"/>
</dbReference>